<proteinExistence type="predicted"/>
<dbReference type="WBParaSite" id="SCUD_0002205601-mRNA-1">
    <property type="protein sequence ID" value="SCUD_0002205601-mRNA-1"/>
    <property type="gene ID" value="SCUD_0002205601"/>
</dbReference>
<dbReference type="AlphaFoldDB" id="A0A183L3Z5"/>
<evidence type="ECO:0000313" key="1">
    <source>
        <dbReference type="WBParaSite" id="SCUD_0002205601-mRNA-1"/>
    </source>
</evidence>
<organism evidence="1">
    <name type="scientific">Schistosoma curassoni</name>
    <dbReference type="NCBI Taxonomy" id="6186"/>
    <lineage>
        <taxon>Eukaryota</taxon>
        <taxon>Metazoa</taxon>
        <taxon>Spiralia</taxon>
        <taxon>Lophotrochozoa</taxon>
        <taxon>Platyhelminthes</taxon>
        <taxon>Trematoda</taxon>
        <taxon>Digenea</taxon>
        <taxon>Strigeidida</taxon>
        <taxon>Schistosomatoidea</taxon>
        <taxon>Schistosomatidae</taxon>
        <taxon>Schistosoma</taxon>
    </lineage>
</organism>
<sequence length="65" mass="7466">MKDAVDAQLRDQQAGFRKDRCAQTKLRHYGLSLNNQLSETRHYTSTSLIMKRHLTVLKTLGLFCG</sequence>
<accession>A0A183L3Z5</accession>
<name>A0A183L3Z5_9TREM</name>
<reference evidence="1" key="1">
    <citation type="submission" date="2016-06" db="UniProtKB">
        <authorList>
            <consortium name="WormBaseParasite"/>
        </authorList>
    </citation>
    <scope>IDENTIFICATION</scope>
</reference>
<protein>
    <submittedName>
        <fullName evidence="1">Reverse transcriptase domain-containing protein</fullName>
    </submittedName>
</protein>